<evidence type="ECO:0000259" key="2">
    <source>
        <dbReference type="Pfam" id="PF01593"/>
    </source>
</evidence>
<sequence>AALTDALAAGLPPGCLLLEHPVRRLASAPGDRLEVESRGRRWHARHVVLALPPSVAVDTLELPVELPAELVRVAGAVPTWMGQAAKVVAAYDTPFWRDAGLAGAGARRLGPVQELHDMSGPGGVPAAIFGFAPSALLGTDAEERVR</sequence>
<keyword evidence="4" id="KW-1185">Reference proteome</keyword>
<proteinExistence type="inferred from homology"/>
<accession>A0ABT8TW38</accession>
<evidence type="ECO:0000313" key="4">
    <source>
        <dbReference type="Proteomes" id="UP001168363"/>
    </source>
</evidence>
<dbReference type="EMBL" id="JAULSC010000084">
    <property type="protein sequence ID" value="MDO3398169.1"/>
    <property type="molecule type" value="Genomic_DNA"/>
</dbReference>
<dbReference type="PANTHER" id="PTHR43563">
    <property type="entry name" value="AMINE OXIDASE"/>
    <property type="match status" value="1"/>
</dbReference>
<dbReference type="Gene3D" id="3.50.50.60">
    <property type="entry name" value="FAD/NAD(P)-binding domain"/>
    <property type="match status" value="1"/>
</dbReference>
<dbReference type="InterPro" id="IPR036188">
    <property type="entry name" value="FAD/NAD-bd_sf"/>
</dbReference>
<dbReference type="InterPro" id="IPR002937">
    <property type="entry name" value="Amino_oxidase"/>
</dbReference>
<feature type="domain" description="Amine oxidase" evidence="2">
    <location>
        <begin position="2"/>
        <end position="122"/>
    </location>
</feature>
<dbReference type="PANTHER" id="PTHR43563:SF1">
    <property type="entry name" value="AMINE OXIDASE [FLAVIN-CONTAINING] B"/>
    <property type="match status" value="1"/>
</dbReference>
<dbReference type="RefSeq" id="WP_302710381.1">
    <property type="nucleotide sequence ID" value="NZ_JAULSC010000084.1"/>
</dbReference>
<gene>
    <name evidence="3" type="ORF">QWJ41_20825</name>
</gene>
<dbReference type="InterPro" id="IPR050703">
    <property type="entry name" value="Flavin_MAO"/>
</dbReference>
<evidence type="ECO:0000313" key="3">
    <source>
        <dbReference type="EMBL" id="MDO3398169.1"/>
    </source>
</evidence>
<comment type="caution">
    <text evidence="3">The sequence shown here is derived from an EMBL/GenBank/DDBJ whole genome shotgun (WGS) entry which is preliminary data.</text>
</comment>
<comment type="similarity">
    <text evidence="1">Belongs to the flavin monoamine oxidase family.</text>
</comment>
<name>A0ABT8TW38_9ACTN</name>
<protein>
    <submittedName>
        <fullName evidence="3">FAD-dependent oxidoreductase</fullName>
    </submittedName>
</protein>
<dbReference type="SUPFAM" id="SSF51905">
    <property type="entry name" value="FAD/NAD(P)-binding domain"/>
    <property type="match status" value="1"/>
</dbReference>
<feature type="non-terminal residue" evidence="3">
    <location>
        <position position="146"/>
    </location>
</feature>
<reference evidence="3" key="1">
    <citation type="submission" date="2023-06" db="EMBL/GenBank/DDBJ databases">
        <title>Genome sequence of Nocardioides sp. SOB44.</title>
        <authorList>
            <person name="Zhang G."/>
        </authorList>
    </citation>
    <scope>NUCLEOTIDE SEQUENCE</scope>
    <source>
        <strain evidence="3">SOB44</strain>
    </source>
</reference>
<organism evidence="3 4">
    <name type="scientific">Nocardioides cremeus</name>
    <dbReference type="NCBI Taxonomy" id="3058044"/>
    <lineage>
        <taxon>Bacteria</taxon>
        <taxon>Bacillati</taxon>
        <taxon>Actinomycetota</taxon>
        <taxon>Actinomycetes</taxon>
        <taxon>Propionibacteriales</taxon>
        <taxon>Nocardioidaceae</taxon>
        <taxon>Nocardioides</taxon>
    </lineage>
</organism>
<dbReference type="Pfam" id="PF01593">
    <property type="entry name" value="Amino_oxidase"/>
    <property type="match status" value="1"/>
</dbReference>
<evidence type="ECO:0000256" key="1">
    <source>
        <dbReference type="ARBA" id="ARBA00005995"/>
    </source>
</evidence>
<dbReference type="SUPFAM" id="SSF54373">
    <property type="entry name" value="FAD-linked reductases, C-terminal domain"/>
    <property type="match status" value="1"/>
</dbReference>
<dbReference type="Proteomes" id="UP001168363">
    <property type="component" value="Unassembled WGS sequence"/>
</dbReference>
<feature type="non-terminal residue" evidence="3">
    <location>
        <position position="1"/>
    </location>
</feature>